<dbReference type="Proteomes" id="UP000199512">
    <property type="component" value="Unassembled WGS sequence"/>
</dbReference>
<dbReference type="EMBL" id="FODF01000007">
    <property type="protein sequence ID" value="SEN63212.1"/>
    <property type="molecule type" value="Genomic_DNA"/>
</dbReference>
<dbReference type="Pfam" id="PF03816">
    <property type="entry name" value="LytR_cpsA_psr"/>
    <property type="match status" value="1"/>
</dbReference>
<dbReference type="InterPro" id="IPR004474">
    <property type="entry name" value="LytR_CpsA_psr"/>
</dbReference>
<dbReference type="PANTHER" id="PTHR33392">
    <property type="entry name" value="POLYISOPRENYL-TEICHOIC ACID--PEPTIDOGLYCAN TEICHOIC ACID TRANSFERASE TAGU"/>
    <property type="match status" value="1"/>
</dbReference>
<evidence type="ECO:0000313" key="4">
    <source>
        <dbReference type="Proteomes" id="UP000199512"/>
    </source>
</evidence>
<dbReference type="AlphaFoldDB" id="A0A1H8I4G7"/>
<dbReference type="InterPro" id="IPR050922">
    <property type="entry name" value="LytR/CpsA/Psr_CW_biosynth"/>
</dbReference>
<feature type="domain" description="Cell envelope-related transcriptional attenuator" evidence="2">
    <location>
        <begin position="72"/>
        <end position="232"/>
    </location>
</feature>
<dbReference type="NCBIfam" id="TIGR00350">
    <property type="entry name" value="lytR_cpsA_psr"/>
    <property type="match status" value="1"/>
</dbReference>
<proteinExistence type="inferred from homology"/>
<evidence type="ECO:0000259" key="2">
    <source>
        <dbReference type="Pfam" id="PF03816"/>
    </source>
</evidence>
<protein>
    <submittedName>
        <fullName evidence="3">Transcriptional attenuator, LytR family</fullName>
    </submittedName>
</protein>
<dbReference type="Gene3D" id="3.40.630.190">
    <property type="entry name" value="LCP protein"/>
    <property type="match status" value="1"/>
</dbReference>
<accession>A0A1H8I4G7</accession>
<dbReference type="STRING" id="215200.SAMN05216454_10732"/>
<dbReference type="RefSeq" id="WP_091975518.1">
    <property type="nucleotide sequence ID" value="NZ_CAUWDX010000032.1"/>
</dbReference>
<dbReference type="OrthoDB" id="9782542at2"/>
<evidence type="ECO:0000313" key="3">
    <source>
        <dbReference type="EMBL" id="SEN63212.1"/>
    </source>
</evidence>
<dbReference type="PANTHER" id="PTHR33392:SF6">
    <property type="entry name" value="POLYISOPRENYL-TEICHOIC ACID--PEPTIDOGLYCAN TEICHOIC ACID TRANSFERASE TAGU"/>
    <property type="match status" value="1"/>
</dbReference>
<comment type="similarity">
    <text evidence="1">Belongs to the LytR/CpsA/Psr (LCP) family.</text>
</comment>
<name>A0A1H8I4G7_9FIRM</name>
<keyword evidence="4" id="KW-1185">Reference proteome</keyword>
<organism evidence="3 4">
    <name type="scientific">Peptostreptococcus russellii</name>
    <dbReference type="NCBI Taxonomy" id="215200"/>
    <lineage>
        <taxon>Bacteria</taxon>
        <taxon>Bacillati</taxon>
        <taxon>Bacillota</taxon>
        <taxon>Clostridia</taxon>
        <taxon>Peptostreptococcales</taxon>
        <taxon>Peptostreptococcaceae</taxon>
        <taxon>Peptostreptococcus</taxon>
    </lineage>
</organism>
<reference evidence="3 4" key="1">
    <citation type="submission" date="2016-10" db="EMBL/GenBank/DDBJ databases">
        <authorList>
            <person name="de Groot N.N."/>
        </authorList>
    </citation>
    <scope>NUCLEOTIDE SEQUENCE [LARGE SCALE GENOMIC DNA]</scope>
    <source>
        <strain evidence="3 4">Calf135</strain>
    </source>
</reference>
<gene>
    <name evidence="3" type="ORF">SAMN05216454_10732</name>
</gene>
<evidence type="ECO:0000256" key="1">
    <source>
        <dbReference type="ARBA" id="ARBA00006068"/>
    </source>
</evidence>
<sequence>MSKLKKIVIFLFILVIALPVAAFGITSSFVGNMHDSKLNTESLNDLSYANKEGIKNILIMGSDARPGEKTSRTDSMMILTIDKIHKDIKITSLARDTFVDIPGHGYSKLTHAYAYGKEDLLIKTIEKNFGIDINDFVLINFESFIAIIDSLGGVTVDVTQNEINELNKFIPETYKWSTNKDKGEMKLIEHPGEQKLNGYQALSFARIRHNDSAFGRDNRQRMIVASVMKEIKNTPKIKYPFLLKAASPYIKTNMTTLDILKSALNVAFIGTDNIKQMEFPIVDPPGYSTGGILGRHGWVLRFEDSTVEDLKNFIFNDIEFKPGIGK</sequence>